<dbReference type="InterPro" id="IPR015424">
    <property type="entry name" value="PyrdxlP-dep_Trfase"/>
</dbReference>
<comment type="catalytic activity">
    <reaction evidence="6">
        <text>L,L-cystathionine + H2O = L-homocysteine + pyruvate + NH4(+)</text>
        <dbReference type="Rhea" id="RHEA:13965"/>
        <dbReference type="ChEBI" id="CHEBI:15361"/>
        <dbReference type="ChEBI" id="CHEBI:15377"/>
        <dbReference type="ChEBI" id="CHEBI:28938"/>
        <dbReference type="ChEBI" id="CHEBI:58161"/>
        <dbReference type="ChEBI" id="CHEBI:58199"/>
    </reaction>
</comment>
<comment type="caution">
    <text evidence="9">The sequence shown here is derived from an EMBL/GenBank/DDBJ whole genome shotgun (WGS) entry which is preliminary data.</text>
</comment>
<dbReference type="EMBL" id="BSNV01000024">
    <property type="protein sequence ID" value="GLQ66670.1"/>
    <property type="molecule type" value="Genomic_DNA"/>
</dbReference>
<dbReference type="RefSeq" id="WP_099287748.1">
    <property type="nucleotide sequence ID" value="NZ_BEWP01000037.1"/>
</dbReference>
<name>A0ABQ5WUH0_9PROT</name>
<proteinExistence type="inferred from homology"/>
<dbReference type="InterPro" id="IPR054542">
    <property type="entry name" value="Cys_met_metab_PP"/>
</dbReference>
<evidence type="ECO:0000256" key="6">
    <source>
        <dbReference type="ARBA" id="ARBA00047517"/>
    </source>
</evidence>
<keyword evidence="4" id="KW-0456">Lyase</keyword>
<comment type="pathway">
    <text evidence="5">Amino-acid biosynthesis; L-methionine biosynthesis via de novo pathway; L-homocysteine from L-cystathionine: step 1/1.</text>
</comment>
<evidence type="ECO:0000256" key="3">
    <source>
        <dbReference type="ARBA" id="ARBA00022898"/>
    </source>
</evidence>
<dbReference type="InterPro" id="IPR015421">
    <property type="entry name" value="PyrdxlP-dep_Trfase_major"/>
</dbReference>
<evidence type="ECO:0000313" key="9">
    <source>
        <dbReference type="EMBL" id="GLQ66670.1"/>
    </source>
</evidence>
<dbReference type="CDD" id="cd00614">
    <property type="entry name" value="CGS_like"/>
    <property type="match status" value="1"/>
</dbReference>
<dbReference type="PIRSF" id="PIRSF001434">
    <property type="entry name" value="CGS"/>
    <property type="match status" value="1"/>
</dbReference>
<comment type="cofactor">
    <cofactor evidence="1 8">
        <name>pyridoxal 5'-phosphate</name>
        <dbReference type="ChEBI" id="CHEBI:597326"/>
    </cofactor>
</comment>
<dbReference type="NCBIfam" id="TIGR01324">
    <property type="entry name" value="cysta_beta_ly_B"/>
    <property type="match status" value="1"/>
</dbReference>
<evidence type="ECO:0000256" key="7">
    <source>
        <dbReference type="ARBA" id="ARBA00047625"/>
    </source>
</evidence>
<dbReference type="GeneID" id="76196103"/>
<dbReference type="InterPro" id="IPR006233">
    <property type="entry name" value="Cys_b_lyase_bac"/>
</dbReference>
<evidence type="ECO:0000256" key="4">
    <source>
        <dbReference type="ARBA" id="ARBA00023239"/>
    </source>
</evidence>
<gene>
    <name evidence="9" type="primary">metC-2</name>
    <name evidence="9" type="ORF">GCM10007870_22550</name>
</gene>
<evidence type="ECO:0000313" key="10">
    <source>
        <dbReference type="Proteomes" id="UP001156629"/>
    </source>
</evidence>
<protein>
    <submittedName>
        <fullName evidence="9">Cystathionine beta-lyase</fullName>
    </submittedName>
</protein>
<evidence type="ECO:0000256" key="1">
    <source>
        <dbReference type="ARBA" id="ARBA00001933"/>
    </source>
</evidence>
<comment type="catalytic activity">
    <reaction evidence="7">
        <text>an S-substituted L-cysteine + H2O = a thiol + pyruvate + NH4(+)</text>
        <dbReference type="Rhea" id="RHEA:18121"/>
        <dbReference type="ChEBI" id="CHEBI:15361"/>
        <dbReference type="ChEBI" id="CHEBI:15377"/>
        <dbReference type="ChEBI" id="CHEBI:28938"/>
        <dbReference type="ChEBI" id="CHEBI:29256"/>
        <dbReference type="ChEBI" id="CHEBI:58717"/>
        <dbReference type="EC" id="4.4.1.13"/>
    </reaction>
</comment>
<comment type="similarity">
    <text evidence="2 8">Belongs to the trans-sulfuration enzymes family.</text>
</comment>
<evidence type="ECO:0000256" key="8">
    <source>
        <dbReference type="RuleBase" id="RU362118"/>
    </source>
</evidence>
<keyword evidence="3 8" id="KW-0663">Pyridoxal phosphate</keyword>
<organism evidence="9 10">
    <name type="scientific">Gluconobacter kondonii</name>
    <dbReference type="NCBI Taxonomy" id="941463"/>
    <lineage>
        <taxon>Bacteria</taxon>
        <taxon>Pseudomonadati</taxon>
        <taxon>Pseudomonadota</taxon>
        <taxon>Alphaproteobacteria</taxon>
        <taxon>Acetobacterales</taxon>
        <taxon>Acetobacteraceae</taxon>
        <taxon>Gluconobacter</taxon>
    </lineage>
</organism>
<dbReference type="Pfam" id="PF01053">
    <property type="entry name" value="Cys_Met_Meta_PP"/>
    <property type="match status" value="1"/>
</dbReference>
<accession>A0ABQ5WUH0</accession>
<dbReference type="SUPFAM" id="SSF53383">
    <property type="entry name" value="PLP-dependent transferases"/>
    <property type="match status" value="1"/>
</dbReference>
<dbReference type="InterPro" id="IPR000277">
    <property type="entry name" value="Cys/Met-Metab_PyrdxlP-dep_enz"/>
</dbReference>
<dbReference type="PROSITE" id="PS00868">
    <property type="entry name" value="CYS_MET_METAB_PP"/>
    <property type="match status" value="1"/>
</dbReference>
<dbReference type="PANTHER" id="PTHR43500">
    <property type="entry name" value="CYSTATHIONINE BETA-LYASE-RELATED"/>
    <property type="match status" value="1"/>
</dbReference>
<dbReference type="Gene3D" id="3.90.1150.10">
    <property type="entry name" value="Aspartate Aminotransferase, domain 1"/>
    <property type="match status" value="1"/>
</dbReference>
<evidence type="ECO:0000256" key="2">
    <source>
        <dbReference type="ARBA" id="ARBA00009077"/>
    </source>
</evidence>
<dbReference type="Proteomes" id="UP001156629">
    <property type="component" value="Unassembled WGS sequence"/>
</dbReference>
<keyword evidence="10" id="KW-1185">Reference proteome</keyword>
<reference evidence="10" key="1">
    <citation type="journal article" date="2019" name="Int. J. Syst. Evol. Microbiol.">
        <title>The Global Catalogue of Microorganisms (GCM) 10K type strain sequencing project: providing services to taxonomists for standard genome sequencing and annotation.</title>
        <authorList>
            <consortium name="The Broad Institute Genomics Platform"/>
            <consortium name="The Broad Institute Genome Sequencing Center for Infectious Disease"/>
            <person name="Wu L."/>
            <person name="Ma J."/>
        </authorList>
    </citation>
    <scope>NUCLEOTIDE SEQUENCE [LARGE SCALE GENOMIC DNA]</scope>
    <source>
        <strain evidence="10">NBRC 3266</strain>
    </source>
</reference>
<dbReference type="InterPro" id="IPR015422">
    <property type="entry name" value="PyrdxlP-dep_Trfase_small"/>
</dbReference>
<dbReference type="PANTHER" id="PTHR43500:SF1">
    <property type="entry name" value="CYSTATHIONINE BETA-LYASE-RELATED"/>
    <property type="match status" value="1"/>
</dbReference>
<dbReference type="Gene3D" id="3.40.640.10">
    <property type="entry name" value="Type I PLP-dependent aspartate aminotransferase-like (Major domain)"/>
    <property type="match status" value="1"/>
</dbReference>
<evidence type="ECO:0000256" key="5">
    <source>
        <dbReference type="ARBA" id="ARBA00046315"/>
    </source>
</evidence>
<sequence>MEAKCLKKINDRTLLTHAAVNPSEHHGFINPAIFRGSTVAFPNVAALAEGRQPYRYGRWDNPTSTALCEAISTLEGATGTVLCPSGLTACTTAILAICGAGDHLLVPDSVYGPVRYFCATVARRMDIETTYYDPRDGAGIANLFQPNTRAVFLESPGSGTFEIQDVPTITAVAHECDICVLMDNSWATPLFLKPLELGVDISIMAATKYIGGHSDVMLGTIACAPRAWEQVSDMHFQLGQFVGPDDVTLVLRGLRTLDVRLQRHQESALTIARWLEQHPEVSRVFYPALPSHPGHALWQRDFRGASGLLSFVTRSSSSNAVAAMIDGLKLFTIGYSWGGFESLALPVDPRSMRTATQWTETGHLIRLHIGLEDVDDLMADLKEGFNRLRNISDY</sequence>